<dbReference type="EMBL" id="KZ678133">
    <property type="protein sequence ID" value="PSN69343.1"/>
    <property type="molecule type" value="Genomic_DNA"/>
</dbReference>
<keyword evidence="6" id="KW-0560">Oxidoreductase</keyword>
<proteinExistence type="inferred from homology"/>
<dbReference type="OrthoDB" id="66881at2759"/>
<dbReference type="AlphaFoldDB" id="A0A2T2NVC4"/>
<keyword evidence="7" id="KW-0503">Monooxygenase</keyword>
<dbReference type="InterPro" id="IPR050775">
    <property type="entry name" value="FAD-binding_Monooxygenases"/>
</dbReference>
<accession>A0A2T2NVC4</accession>
<gene>
    <name evidence="7" type="ORF">BS50DRAFT_550118</name>
</gene>
<keyword evidence="4" id="KW-0274">FAD</keyword>
<dbReference type="PANTHER" id="PTHR43098:SF2">
    <property type="entry name" value="FAD-BINDING MONOOXYGENASE AUSB-RELATED"/>
    <property type="match status" value="1"/>
</dbReference>
<dbReference type="Gene3D" id="3.50.50.60">
    <property type="entry name" value="FAD/NAD(P)-binding domain"/>
    <property type="match status" value="3"/>
</dbReference>
<evidence type="ECO:0000256" key="1">
    <source>
        <dbReference type="ARBA" id="ARBA00001974"/>
    </source>
</evidence>
<dbReference type="InterPro" id="IPR036188">
    <property type="entry name" value="FAD/NAD-bd_sf"/>
</dbReference>
<evidence type="ECO:0000313" key="8">
    <source>
        <dbReference type="Proteomes" id="UP000240883"/>
    </source>
</evidence>
<dbReference type="PANTHER" id="PTHR43098">
    <property type="entry name" value="L-ORNITHINE N(5)-MONOOXYGENASE-RELATED"/>
    <property type="match status" value="1"/>
</dbReference>
<dbReference type="Pfam" id="PF13450">
    <property type="entry name" value="NAD_binding_8"/>
    <property type="match status" value="1"/>
</dbReference>
<evidence type="ECO:0000256" key="5">
    <source>
        <dbReference type="ARBA" id="ARBA00022857"/>
    </source>
</evidence>
<keyword evidence="3" id="KW-0285">Flavoprotein</keyword>
<evidence type="ECO:0000256" key="3">
    <source>
        <dbReference type="ARBA" id="ARBA00022630"/>
    </source>
</evidence>
<dbReference type="Proteomes" id="UP000240883">
    <property type="component" value="Unassembled WGS sequence"/>
</dbReference>
<evidence type="ECO:0000313" key="7">
    <source>
        <dbReference type="EMBL" id="PSN69343.1"/>
    </source>
</evidence>
<protein>
    <submittedName>
        <fullName evidence="7">Monooxygenase</fullName>
    </submittedName>
</protein>
<name>A0A2T2NVC4_CORCC</name>
<keyword evidence="5" id="KW-0521">NADP</keyword>
<evidence type="ECO:0000256" key="4">
    <source>
        <dbReference type="ARBA" id="ARBA00022827"/>
    </source>
</evidence>
<evidence type="ECO:0000256" key="2">
    <source>
        <dbReference type="ARBA" id="ARBA00010139"/>
    </source>
</evidence>
<comment type="cofactor">
    <cofactor evidence="1">
        <name>FAD</name>
        <dbReference type="ChEBI" id="CHEBI:57692"/>
    </cofactor>
</comment>
<comment type="similarity">
    <text evidence="2">Belongs to the FAD-binding monooxygenase family.</text>
</comment>
<sequence>MASPTQNTHGNSEALLAEVQRKYSIERSKRLKAEGQSQYTNIHDSEQYRHFADDIFDGQEGSLPGIQLKGNDHFKFVVLGGGFGGLVFAVRLIQAGYKPEDFAIVDAASGYGGTWYWNRYPGLMCDVESYIYMPLLEETGYMPRHKYSYGYELREQANRIAAQWNLKDRGAFRTTLKTAVWDEEVHRWVLGMTQKQTPSGEKMDLQISADFVITLGGLASFPKLPRVPGMGLFEGEQFHTARWNYKVTGGSQKTPTLTNLKDKRVGIIGTGATAIQVVPRIAEWSKEVFVFQRTPSSVDHRGQRPTDPALWEKEVADKKGWQRERQANFAACTNAGNDNKDMKNMVNDAWTNFPSYSALTGGPRVKNLHPTPESIGAYLKWLHTLDLEHAERIRGRVDQVVKDMDTAQKLKAWYPGWCKRPCFHDEYLEAFNLPNVKLVDTDGKGVDELTKNGVVFQGTEYPVDVLIWSTGYAPPLRGGPDTLGGFSAVGRNGMEMKKKWNDNLSTLHGVLTHGFPNFFFMGPAGIGGSPNLMGTIDAVSEHVAYIISEAEKRSGGPEKVIIEPTRDAEEAWTQQIVRYSIGFSAMSGCTPSYFNLEGEADRILDAPPEEQAKAARAGMWGLGFTDYVSTLRDWRDDGILEGVHVTAV</sequence>
<dbReference type="GO" id="GO:0004497">
    <property type="term" value="F:monooxygenase activity"/>
    <property type="evidence" value="ECO:0007669"/>
    <property type="project" value="UniProtKB-KW"/>
</dbReference>
<dbReference type="SUPFAM" id="SSF51905">
    <property type="entry name" value="FAD/NAD(P)-binding domain"/>
    <property type="match status" value="1"/>
</dbReference>
<keyword evidence="8" id="KW-1185">Reference proteome</keyword>
<organism evidence="7 8">
    <name type="scientific">Corynespora cassiicola Philippines</name>
    <dbReference type="NCBI Taxonomy" id="1448308"/>
    <lineage>
        <taxon>Eukaryota</taxon>
        <taxon>Fungi</taxon>
        <taxon>Dikarya</taxon>
        <taxon>Ascomycota</taxon>
        <taxon>Pezizomycotina</taxon>
        <taxon>Dothideomycetes</taxon>
        <taxon>Pleosporomycetidae</taxon>
        <taxon>Pleosporales</taxon>
        <taxon>Corynesporascaceae</taxon>
        <taxon>Corynespora</taxon>
    </lineage>
</organism>
<reference evidence="7 8" key="1">
    <citation type="journal article" date="2018" name="Front. Microbiol.">
        <title>Genome-Wide Analysis of Corynespora cassiicola Leaf Fall Disease Putative Effectors.</title>
        <authorList>
            <person name="Lopez D."/>
            <person name="Ribeiro S."/>
            <person name="Label P."/>
            <person name="Fumanal B."/>
            <person name="Venisse J.S."/>
            <person name="Kohler A."/>
            <person name="de Oliveira R.R."/>
            <person name="Labutti K."/>
            <person name="Lipzen A."/>
            <person name="Lail K."/>
            <person name="Bauer D."/>
            <person name="Ohm R.A."/>
            <person name="Barry K.W."/>
            <person name="Spatafora J."/>
            <person name="Grigoriev I.V."/>
            <person name="Martin F.M."/>
            <person name="Pujade-Renaud V."/>
        </authorList>
    </citation>
    <scope>NUCLEOTIDE SEQUENCE [LARGE SCALE GENOMIC DNA]</scope>
    <source>
        <strain evidence="7 8">Philippines</strain>
    </source>
</reference>
<evidence type="ECO:0000256" key="6">
    <source>
        <dbReference type="ARBA" id="ARBA00023002"/>
    </source>
</evidence>